<reference evidence="6 8" key="3">
    <citation type="submission" date="2018-04" db="EMBL/GenBank/DDBJ databases">
        <title>Genomic Encyclopedia of Type Strains, Phase IV (KMG-IV): sequencing the most valuable type-strain genomes for metagenomic binning, comparative biology and taxonomic classification.</title>
        <authorList>
            <person name="Goeker M."/>
        </authorList>
    </citation>
    <scope>NUCLEOTIDE SEQUENCE [LARGE SCALE GENOMIC DNA]</scope>
    <source>
        <strain evidence="6 8">DSM 26588</strain>
    </source>
</reference>
<dbReference type="InterPro" id="IPR036388">
    <property type="entry name" value="WH-like_DNA-bd_sf"/>
</dbReference>
<dbReference type="CDD" id="cd00090">
    <property type="entry name" value="HTH_ARSR"/>
    <property type="match status" value="1"/>
</dbReference>
<reference evidence="5 7" key="1">
    <citation type="journal article" date="2015" name="Nat. Commun.">
        <title>Production of butyrate from lysine and the Amadori product fructoselysine by a human gut commensal.</title>
        <authorList>
            <person name="Bui T.P."/>
            <person name="Ritari J."/>
            <person name="Boeren S."/>
            <person name="de Waard P."/>
            <person name="Plugge C.M."/>
            <person name="de Vos W.M."/>
        </authorList>
    </citation>
    <scope>NUCLEOTIDE SEQUENCE [LARGE SCALE GENOMIC DNA]</scope>
    <source>
        <strain evidence="5 7">AF211</strain>
    </source>
</reference>
<dbReference type="RefSeq" id="WP_033119265.1">
    <property type="nucleotide sequence ID" value="NZ_CALICV010000042.1"/>
</dbReference>
<feature type="domain" description="HTH arsR-type" evidence="4">
    <location>
        <begin position="3"/>
        <end position="98"/>
    </location>
</feature>
<dbReference type="InterPro" id="IPR051011">
    <property type="entry name" value="Metal_resp_trans_reg"/>
</dbReference>
<evidence type="ECO:0000256" key="2">
    <source>
        <dbReference type="ARBA" id="ARBA00023125"/>
    </source>
</evidence>
<dbReference type="SUPFAM" id="SSF46785">
    <property type="entry name" value="Winged helix' DNA-binding domain"/>
    <property type="match status" value="1"/>
</dbReference>
<gene>
    <name evidence="6" type="ORF">C7373_10348</name>
    <name evidence="5" type="ORF">IB211_01045</name>
</gene>
<keyword evidence="7" id="KW-1185">Reference proteome</keyword>
<dbReference type="GeneID" id="93229717"/>
<evidence type="ECO:0000313" key="6">
    <source>
        <dbReference type="EMBL" id="PVY58761.1"/>
    </source>
</evidence>
<dbReference type="OrthoDB" id="9802016at2"/>
<dbReference type="SMART" id="SM00418">
    <property type="entry name" value="HTH_ARSR"/>
    <property type="match status" value="1"/>
</dbReference>
<dbReference type="Proteomes" id="UP000245778">
    <property type="component" value="Unassembled WGS sequence"/>
</dbReference>
<evidence type="ECO:0000313" key="5">
    <source>
        <dbReference type="EMBL" id="ALP93438.1"/>
    </source>
</evidence>
<keyword evidence="2" id="KW-0238">DNA-binding</keyword>
<dbReference type="Gene3D" id="1.10.10.10">
    <property type="entry name" value="Winged helix-like DNA-binding domain superfamily/Winged helix DNA-binding domain"/>
    <property type="match status" value="1"/>
</dbReference>
<evidence type="ECO:0000256" key="3">
    <source>
        <dbReference type="ARBA" id="ARBA00023163"/>
    </source>
</evidence>
<sequence>MEESKELYEEKTELLKALSHPLRLQIVRGLLVGGCHNVRCMEAGTGQSQSTISQHLMRLKAAGVVRCERQGNEMYYEVSDPDAAAVVAALFGDKECDYNCPMTLRSSEAVRQA</sequence>
<proteinExistence type="predicted"/>
<dbReference type="KEGG" id="ibu:IB211_01045"/>
<accession>A0A0S2W271</accession>
<dbReference type="PRINTS" id="PR00778">
    <property type="entry name" value="HTHARSR"/>
</dbReference>
<dbReference type="eggNOG" id="COG0640">
    <property type="taxonomic scope" value="Bacteria"/>
</dbReference>
<evidence type="ECO:0000313" key="7">
    <source>
        <dbReference type="Proteomes" id="UP000064844"/>
    </source>
</evidence>
<evidence type="ECO:0000259" key="4">
    <source>
        <dbReference type="PROSITE" id="PS50987"/>
    </source>
</evidence>
<dbReference type="EMBL" id="CP011307">
    <property type="protein sequence ID" value="ALP93438.1"/>
    <property type="molecule type" value="Genomic_DNA"/>
</dbReference>
<dbReference type="EMBL" id="QEKK01000003">
    <property type="protein sequence ID" value="PVY58761.1"/>
    <property type="molecule type" value="Genomic_DNA"/>
</dbReference>
<dbReference type="STRING" id="1297617.IB211_01045"/>
<dbReference type="InterPro" id="IPR036390">
    <property type="entry name" value="WH_DNA-bd_sf"/>
</dbReference>
<dbReference type="NCBIfam" id="NF033788">
    <property type="entry name" value="HTH_metalloreg"/>
    <property type="match status" value="1"/>
</dbReference>
<dbReference type="GO" id="GO:0003677">
    <property type="term" value="F:DNA binding"/>
    <property type="evidence" value="ECO:0007669"/>
    <property type="project" value="UniProtKB-KW"/>
</dbReference>
<dbReference type="GO" id="GO:0003700">
    <property type="term" value="F:DNA-binding transcription factor activity"/>
    <property type="evidence" value="ECO:0007669"/>
    <property type="project" value="InterPro"/>
</dbReference>
<dbReference type="InterPro" id="IPR011991">
    <property type="entry name" value="ArsR-like_HTH"/>
</dbReference>
<dbReference type="PROSITE" id="PS50987">
    <property type="entry name" value="HTH_ARSR_2"/>
    <property type="match status" value="1"/>
</dbReference>
<dbReference type="PANTHER" id="PTHR43132:SF2">
    <property type="entry name" value="ARSENICAL RESISTANCE OPERON REPRESSOR ARSR-RELATED"/>
    <property type="match status" value="1"/>
</dbReference>
<name>A0A0S2W271_9FIRM</name>
<keyword evidence="3" id="KW-0804">Transcription</keyword>
<protein>
    <submittedName>
        <fullName evidence="6">ArsR family transcriptional regulator /transcriptional regulator</fullName>
    </submittedName>
    <submittedName>
        <fullName evidence="5">Transcriptional regulator, ArsR family</fullName>
    </submittedName>
</protein>
<dbReference type="Proteomes" id="UP000064844">
    <property type="component" value="Chromosome"/>
</dbReference>
<evidence type="ECO:0000256" key="1">
    <source>
        <dbReference type="ARBA" id="ARBA00023015"/>
    </source>
</evidence>
<dbReference type="Pfam" id="PF01022">
    <property type="entry name" value="HTH_5"/>
    <property type="match status" value="1"/>
</dbReference>
<evidence type="ECO:0000313" key="8">
    <source>
        <dbReference type="Proteomes" id="UP000245778"/>
    </source>
</evidence>
<keyword evidence="1" id="KW-0805">Transcription regulation</keyword>
<dbReference type="InterPro" id="IPR001845">
    <property type="entry name" value="HTH_ArsR_DNA-bd_dom"/>
</dbReference>
<organism evidence="5 7">
    <name type="scientific">Intestinimonas butyriciproducens</name>
    <dbReference type="NCBI Taxonomy" id="1297617"/>
    <lineage>
        <taxon>Bacteria</taxon>
        <taxon>Bacillati</taxon>
        <taxon>Bacillota</taxon>
        <taxon>Clostridia</taxon>
        <taxon>Eubacteriales</taxon>
        <taxon>Intestinimonas</taxon>
    </lineage>
</organism>
<dbReference type="AlphaFoldDB" id="A0A0S2W271"/>
<reference evidence="7" key="2">
    <citation type="submission" date="2015-04" db="EMBL/GenBank/DDBJ databases">
        <title>A butyrogenic pathway from the amino acid lysine in a human gut commensal.</title>
        <authorList>
            <person name="de Vos W.M."/>
            <person name="Bui N.T.P."/>
            <person name="Plugge C.M."/>
            <person name="Ritari J."/>
        </authorList>
    </citation>
    <scope>NUCLEOTIDE SEQUENCE [LARGE SCALE GENOMIC DNA]</scope>
    <source>
        <strain evidence="7">AF211</strain>
    </source>
</reference>
<dbReference type="PANTHER" id="PTHR43132">
    <property type="entry name" value="ARSENICAL RESISTANCE OPERON REPRESSOR ARSR-RELATED"/>
    <property type="match status" value="1"/>
</dbReference>